<evidence type="ECO:0000256" key="7">
    <source>
        <dbReference type="ARBA" id="ARBA00022989"/>
    </source>
</evidence>
<accession>A0A3B0VZZ7</accession>
<dbReference type="Pfam" id="PF07963">
    <property type="entry name" value="N_methyl"/>
    <property type="match status" value="1"/>
</dbReference>
<comment type="similarity">
    <text evidence="2">Belongs to the GSP I family.</text>
</comment>
<dbReference type="GO" id="GO:0015628">
    <property type="term" value="P:protein secretion by the type II secretion system"/>
    <property type="evidence" value="ECO:0007669"/>
    <property type="project" value="InterPro"/>
</dbReference>
<reference evidence="10" key="1">
    <citation type="submission" date="2018-06" db="EMBL/GenBank/DDBJ databases">
        <authorList>
            <person name="Zhirakovskaya E."/>
        </authorList>
    </citation>
    <scope>NUCLEOTIDE SEQUENCE</scope>
</reference>
<comment type="subcellular location">
    <subcellularLocation>
        <location evidence="1">Cell inner membrane</location>
        <topology evidence="1">Single-pass membrane protein</topology>
    </subcellularLocation>
</comment>
<dbReference type="EMBL" id="UOFC01000219">
    <property type="protein sequence ID" value="VAW48611.1"/>
    <property type="molecule type" value="Genomic_DNA"/>
</dbReference>
<feature type="domain" description="Type II secretion system protein GspI C-terminal" evidence="9">
    <location>
        <begin position="43"/>
        <end position="122"/>
    </location>
</feature>
<keyword evidence="8" id="KW-0472">Membrane</keyword>
<keyword evidence="4" id="KW-0488">Methylation</keyword>
<organism evidence="10">
    <name type="scientific">hydrothermal vent metagenome</name>
    <dbReference type="NCBI Taxonomy" id="652676"/>
    <lineage>
        <taxon>unclassified sequences</taxon>
        <taxon>metagenomes</taxon>
        <taxon>ecological metagenomes</taxon>
    </lineage>
</organism>
<keyword evidence="6" id="KW-0812">Transmembrane</keyword>
<keyword evidence="7" id="KW-1133">Transmembrane helix</keyword>
<evidence type="ECO:0000256" key="6">
    <source>
        <dbReference type="ARBA" id="ARBA00022692"/>
    </source>
</evidence>
<dbReference type="GO" id="GO:0005886">
    <property type="term" value="C:plasma membrane"/>
    <property type="evidence" value="ECO:0007669"/>
    <property type="project" value="UniProtKB-SubCell"/>
</dbReference>
<proteinExistence type="inferred from homology"/>
<gene>
    <name evidence="10" type="ORF">MNBD_GAMMA03-91</name>
</gene>
<evidence type="ECO:0000256" key="5">
    <source>
        <dbReference type="ARBA" id="ARBA00022519"/>
    </source>
</evidence>
<protein>
    <recommendedName>
        <fullName evidence="9">Type II secretion system protein GspI C-terminal domain-containing protein</fullName>
    </recommendedName>
</protein>
<evidence type="ECO:0000256" key="2">
    <source>
        <dbReference type="ARBA" id="ARBA00008358"/>
    </source>
</evidence>
<dbReference type="InterPro" id="IPR010052">
    <property type="entry name" value="T2SS_protein-GspI"/>
</dbReference>
<dbReference type="SUPFAM" id="SSF54523">
    <property type="entry name" value="Pili subunits"/>
    <property type="match status" value="1"/>
</dbReference>
<sequence length="129" mass="14133">MKHRNRQQGFTLIEVMIALAIVSIALAALTQSMGVTVLNQTQLESRIVATWVAEDELVKQHVLAGKDSEKGATTGQANTVVQLGREWFIEIRSESTTFPGIQKRLVIVTEANDASDDLTSVNLVTVVRD</sequence>
<dbReference type="InterPro" id="IPR012902">
    <property type="entry name" value="N_methyl_site"/>
</dbReference>
<dbReference type="InterPro" id="IPR003413">
    <property type="entry name" value="T2SS_GspI_C"/>
</dbReference>
<dbReference type="NCBIfam" id="TIGR01707">
    <property type="entry name" value="gspI"/>
    <property type="match status" value="1"/>
</dbReference>
<dbReference type="Gene3D" id="3.30.1300.30">
    <property type="entry name" value="GSPII I/J protein-like"/>
    <property type="match status" value="1"/>
</dbReference>
<evidence type="ECO:0000256" key="8">
    <source>
        <dbReference type="ARBA" id="ARBA00023136"/>
    </source>
</evidence>
<dbReference type="Pfam" id="PF02501">
    <property type="entry name" value="T2SSI"/>
    <property type="match status" value="1"/>
</dbReference>
<evidence type="ECO:0000313" key="10">
    <source>
        <dbReference type="EMBL" id="VAW48611.1"/>
    </source>
</evidence>
<dbReference type="PANTHER" id="PTHR38779">
    <property type="entry name" value="TYPE II SECRETION SYSTEM PROTEIN I-RELATED"/>
    <property type="match status" value="1"/>
</dbReference>
<dbReference type="NCBIfam" id="TIGR02532">
    <property type="entry name" value="IV_pilin_GFxxxE"/>
    <property type="match status" value="1"/>
</dbReference>
<dbReference type="PRINTS" id="PR00885">
    <property type="entry name" value="BCTERIALGSPH"/>
</dbReference>
<evidence type="ECO:0000256" key="4">
    <source>
        <dbReference type="ARBA" id="ARBA00022481"/>
    </source>
</evidence>
<dbReference type="GO" id="GO:0015627">
    <property type="term" value="C:type II protein secretion system complex"/>
    <property type="evidence" value="ECO:0007669"/>
    <property type="project" value="InterPro"/>
</dbReference>
<dbReference type="InterPro" id="IPR045584">
    <property type="entry name" value="Pilin-like"/>
</dbReference>
<dbReference type="PANTHER" id="PTHR38779:SF2">
    <property type="entry name" value="TYPE II SECRETION SYSTEM PROTEIN I-RELATED"/>
    <property type="match status" value="1"/>
</dbReference>
<evidence type="ECO:0000259" key="9">
    <source>
        <dbReference type="Pfam" id="PF02501"/>
    </source>
</evidence>
<dbReference type="PROSITE" id="PS00409">
    <property type="entry name" value="PROKAR_NTER_METHYL"/>
    <property type="match status" value="1"/>
</dbReference>
<dbReference type="AlphaFoldDB" id="A0A3B0VZZ7"/>
<keyword evidence="3" id="KW-1003">Cell membrane</keyword>
<name>A0A3B0VZZ7_9ZZZZ</name>
<keyword evidence="5" id="KW-0997">Cell inner membrane</keyword>
<dbReference type="InterPro" id="IPR002416">
    <property type="entry name" value="T2SS_protein-GspH"/>
</dbReference>
<evidence type="ECO:0000256" key="3">
    <source>
        <dbReference type="ARBA" id="ARBA00022475"/>
    </source>
</evidence>
<evidence type="ECO:0000256" key="1">
    <source>
        <dbReference type="ARBA" id="ARBA00004377"/>
    </source>
</evidence>